<dbReference type="Gene3D" id="1.10.530.10">
    <property type="match status" value="1"/>
</dbReference>
<dbReference type="SMART" id="SM00257">
    <property type="entry name" value="LysM"/>
    <property type="match status" value="2"/>
</dbReference>
<dbReference type="KEGG" id="eta:ETA_26380"/>
<dbReference type="SUPFAM" id="SSF54106">
    <property type="entry name" value="LysM domain"/>
    <property type="match status" value="2"/>
</dbReference>
<dbReference type="PROSITE" id="PS51782">
    <property type="entry name" value="LYSM"/>
    <property type="match status" value="2"/>
</dbReference>
<dbReference type="EMBL" id="CU468135">
    <property type="protein sequence ID" value="CAO97684.1"/>
    <property type="molecule type" value="Genomic_DNA"/>
</dbReference>
<dbReference type="CDD" id="cd00118">
    <property type="entry name" value="LysM"/>
    <property type="match status" value="2"/>
</dbReference>
<evidence type="ECO:0000256" key="3">
    <source>
        <dbReference type="ARBA" id="ARBA00012587"/>
    </source>
</evidence>
<name>B2VHJ8_ERWT9</name>
<evidence type="ECO:0000256" key="5">
    <source>
        <dbReference type="ARBA" id="ARBA00023316"/>
    </source>
</evidence>
<comment type="catalytic activity">
    <reaction evidence="1">
        <text>Exolytic cleavage of the (1-&gt;4)-beta-glycosidic linkage between N-acetylmuramic acid (MurNAc) and N-acetylglucosamine (GlcNAc) residues in peptidoglycan, from either the reducing or the non-reducing ends of the peptidoglycan chains, with concomitant formation of a 1,6-anhydrobond in the MurNAc residue.</text>
        <dbReference type="EC" id="4.2.2.n1"/>
    </reaction>
</comment>
<evidence type="ECO:0000256" key="4">
    <source>
        <dbReference type="ARBA" id="ARBA00023239"/>
    </source>
</evidence>
<keyword evidence="5" id="KW-0961">Cell wall biogenesis/degradation</keyword>
<keyword evidence="8" id="KW-0378">Hydrolase</keyword>
<dbReference type="EC" id="4.2.2.n1" evidence="3"/>
<comment type="similarity">
    <text evidence="2">Belongs to the transglycosylase Slt family.</text>
</comment>
<keyword evidence="4" id="KW-0456">Lyase</keyword>
<dbReference type="PANTHER" id="PTHR33734">
    <property type="entry name" value="LYSM DOMAIN-CONTAINING GPI-ANCHORED PROTEIN 2"/>
    <property type="match status" value="1"/>
</dbReference>
<dbReference type="eggNOG" id="COG0741">
    <property type="taxonomic scope" value="Bacteria"/>
</dbReference>
<dbReference type="PROSITE" id="PS00922">
    <property type="entry name" value="TRANSGLYCOSYLASE"/>
    <property type="match status" value="1"/>
</dbReference>
<feature type="compositionally biased region" description="Low complexity" evidence="6">
    <location>
        <begin position="50"/>
        <end position="59"/>
    </location>
</feature>
<sequence>MLSGSTTYYCSSFKRTIDTNMKAKAILLASVLLVGCQASRHDAHIPEQHAQSLSSASQSENGQYTDNMLSPRWQDDGTSLAQDKDLWNFISDELKMKVPDNYRIREQKQKYLSNKSYLHDVTLRAEPYMYWIVEQIKQRKMPMELVLLPIVESAFNPHATSSANAAGIWQIVPQTGRNYGLKQTQWYDGRRDVVASTKVALDMMQRLNDMFDGDWLLTVAAYNSGEGRVLKAMKSNKAKGRPTDFWSLALPKETTVYVPKMLALGQILKNSKRYGVSLPTPNRTRALARVDVGQQIELTQAADMAGMSLSKLQSFNTGYRRGTTAPNGPHYIMVPKSNVAKLRDSLATGDIAAVQPTSLAKNSVSPASYKVRNGDTLSGIAKRLGVPVNQLQRTNNLRGSNIKPGQTLTLGNNAGTQLADNGDSITYQVRKGDSLASIAKRHGVNIKDVVRWNGDTRNAQNIRPGDKLTLFVKDNPTPDS</sequence>
<evidence type="ECO:0000256" key="6">
    <source>
        <dbReference type="SAM" id="MobiDB-lite"/>
    </source>
</evidence>
<dbReference type="STRING" id="465817.ETA_26380"/>
<dbReference type="eggNOG" id="COG1388">
    <property type="taxonomic scope" value="Bacteria"/>
</dbReference>
<dbReference type="HOGENOM" id="CLU_009520_1_4_6"/>
<dbReference type="NCBIfam" id="NF008050">
    <property type="entry name" value="PRK10783.1"/>
    <property type="match status" value="1"/>
</dbReference>
<keyword evidence="9" id="KW-1185">Reference proteome</keyword>
<dbReference type="GO" id="GO:0008932">
    <property type="term" value="F:lytic endotransglycosylase activity"/>
    <property type="evidence" value="ECO:0007669"/>
    <property type="project" value="TreeGrafter"/>
</dbReference>
<feature type="domain" description="LysM" evidence="7">
    <location>
        <begin position="425"/>
        <end position="470"/>
    </location>
</feature>
<dbReference type="FunFam" id="1.10.530.10:FF:000004">
    <property type="entry name" value="Membrane-bound lytic murein transglycosylase D"/>
    <property type="match status" value="1"/>
</dbReference>
<dbReference type="SUPFAM" id="SSF53955">
    <property type="entry name" value="Lysozyme-like"/>
    <property type="match status" value="1"/>
</dbReference>
<dbReference type="InterPro" id="IPR036779">
    <property type="entry name" value="LysM_dom_sf"/>
</dbReference>
<dbReference type="Proteomes" id="UP000001726">
    <property type="component" value="Chromosome"/>
</dbReference>
<feature type="region of interest" description="Disordered" evidence="6">
    <location>
        <begin position="47"/>
        <end position="70"/>
    </location>
</feature>
<dbReference type="GO" id="GO:0071555">
    <property type="term" value="P:cell wall organization"/>
    <property type="evidence" value="ECO:0007669"/>
    <property type="project" value="UniProtKB-KW"/>
</dbReference>
<dbReference type="AlphaFoldDB" id="B2VHJ8"/>
<dbReference type="FunFam" id="3.10.350.10:FF:000003">
    <property type="entry name" value="Membrane-bound lytic murein transglycosylase D"/>
    <property type="match status" value="1"/>
</dbReference>
<dbReference type="InterPro" id="IPR000189">
    <property type="entry name" value="Transglyc_AS"/>
</dbReference>
<dbReference type="GO" id="GO:0016020">
    <property type="term" value="C:membrane"/>
    <property type="evidence" value="ECO:0007669"/>
    <property type="project" value="InterPro"/>
</dbReference>
<organism evidence="8 9">
    <name type="scientific">Erwinia tasmaniensis (strain DSM 17950 / CFBP 7177 / CIP 109463 / NCPPB 4357 / Et1/99)</name>
    <dbReference type="NCBI Taxonomy" id="465817"/>
    <lineage>
        <taxon>Bacteria</taxon>
        <taxon>Pseudomonadati</taxon>
        <taxon>Pseudomonadota</taxon>
        <taxon>Gammaproteobacteria</taxon>
        <taxon>Enterobacterales</taxon>
        <taxon>Erwiniaceae</taxon>
        <taxon>Erwinia</taxon>
    </lineage>
</organism>
<dbReference type="InterPro" id="IPR023346">
    <property type="entry name" value="Lysozyme-like_dom_sf"/>
</dbReference>
<accession>B2VHJ8</accession>
<dbReference type="Gene3D" id="3.10.350.10">
    <property type="entry name" value="LysM domain"/>
    <property type="match status" value="2"/>
</dbReference>
<dbReference type="CDD" id="cd16894">
    <property type="entry name" value="MltD-like"/>
    <property type="match status" value="1"/>
</dbReference>
<proteinExistence type="inferred from homology"/>
<evidence type="ECO:0000256" key="2">
    <source>
        <dbReference type="ARBA" id="ARBA00007734"/>
    </source>
</evidence>
<gene>
    <name evidence="8" type="primary">mltD</name>
    <name evidence="8" type="ordered locus">ETA_26380</name>
</gene>
<protein>
    <recommendedName>
        <fullName evidence="3">peptidoglycan lytic exotransglycosylase</fullName>
        <ecNumber evidence="3">4.2.2.n1</ecNumber>
    </recommendedName>
</protein>
<evidence type="ECO:0000256" key="1">
    <source>
        <dbReference type="ARBA" id="ARBA00001420"/>
    </source>
</evidence>
<reference evidence="8 9" key="1">
    <citation type="journal article" date="2008" name="Environ. Microbiol.">
        <title>The genome of Erwinia tasmaniensis strain Et1/99, a non-pathogenic bacterium in the genus Erwinia.</title>
        <authorList>
            <person name="Kube M."/>
            <person name="Migdoll A.M."/>
            <person name="Mueller I."/>
            <person name="Kuhl H."/>
            <person name="Beck A."/>
            <person name="Reinhardt R."/>
            <person name="Geider K."/>
        </authorList>
    </citation>
    <scope>NUCLEOTIDE SEQUENCE [LARGE SCALE GENOMIC DNA]</scope>
    <source>
        <strain evidence="9">DSM 17950 / CFBP 7177 / CIP 109463 / NCPPB 4357 / Et1/99</strain>
    </source>
</reference>
<dbReference type="GO" id="GO:0000270">
    <property type="term" value="P:peptidoglycan metabolic process"/>
    <property type="evidence" value="ECO:0007669"/>
    <property type="project" value="InterPro"/>
</dbReference>
<evidence type="ECO:0000259" key="7">
    <source>
        <dbReference type="PROSITE" id="PS51782"/>
    </source>
</evidence>
<dbReference type="InterPro" id="IPR018392">
    <property type="entry name" value="LysM"/>
</dbReference>
<dbReference type="Pfam" id="PF01476">
    <property type="entry name" value="LysM"/>
    <property type="match status" value="2"/>
</dbReference>
<feature type="domain" description="LysM" evidence="7">
    <location>
        <begin position="367"/>
        <end position="410"/>
    </location>
</feature>
<evidence type="ECO:0000313" key="9">
    <source>
        <dbReference type="Proteomes" id="UP000001726"/>
    </source>
</evidence>
<dbReference type="PANTHER" id="PTHR33734:SF22">
    <property type="entry name" value="MEMBRANE-BOUND LYTIC MUREIN TRANSGLYCOSYLASE D"/>
    <property type="match status" value="1"/>
</dbReference>
<dbReference type="InterPro" id="IPR008258">
    <property type="entry name" value="Transglycosylase_SLT_dom_1"/>
</dbReference>
<dbReference type="Pfam" id="PF01464">
    <property type="entry name" value="SLT"/>
    <property type="match status" value="1"/>
</dbReference>
<evidence type="ECO:0000313" key="8">
    <source>
        <dbReference type="EMBL" id="CAO97684.1"/>
    </source>
</evidence>
<dbReference type="GO" id="GO:0016798">
    <property type="term" value="F:hydrolase activity, acting on glycosyl bonds"/>
    <property type="evidence" value="ECO:0007669"/>
    <property type="project" value="UniProtKB-KW"/>
</dbReference>
<keyword evidence="8" id="KW-0326">Glycosidase</keyword>